<evidence type="ECO:0000256" key="2">
    <source>
        <dbReference type="ARBA" id="ARBA00023125"/>
    </source>
</evidence>
<dbReference type="PANTHER" id="PTHR30055:SF234">
    <property type="entry name" value="HTH-TYPE TRANSCRIPTIONAL REGULATOR BETI"/>
    <property type="match status" value="1"/>
</dbReference>
<evidence type="ECO:0000256" key="3">
    <source>
        <dbReference type="ARBA" id="ARBA00023163"/>
    </source>
</evidence>
<keyword evidence="1" id="KW-0805">Transcription regulation</keyword>
<protein>
    <submittedName>
        <fullName evidence="6">TetR/AcrR family transcriptional regulator</fullName>
    </submittedName>
</protein>
<dbReference type="SUPFAM" id="SSF46689">
    <property type="entry name" value="Homeodomain-like"/>
    <property type="match status" value="1"/>
</dbReference>
<sequence length="180" mass="18735">MSRPPRARDKVLDAFEAILIEDGARAATLDAVARRAGVSKGGLLYHFGSRDALDTGLLDRLHALAAQDLEAMQTAPSGPVDYFLATSGHVGSPFDRAISAAGRLAHGGSAKATAALAELREAWADAIRPHVRDQAALDLVLLLSDGLYINSALLNDVPGPVPTGAALDALIALVRTATRP</sequence>
<dbReference type="InterPro" id="IPR050109">
    <property type="entry name" value="HTH-type_TetR-like_transc_reg"/>
</dbReference>
<gene>
    <name evidence="6" type="ORF">GCM10023351_02980</name>
</gene>
<dbReference type="PROSITE" id="PS50977">
    <property type="entry name" value="HTH_TETR_2"/>
    <property type="match status" value="1"/>
</dbReference>
<dbReference type="InterPro" id="IPR001647">
    <property type="entry name" value="HTH_TetR"/>
</dbReference>
<evidence type="ECO:0000259" key="5">
    <source>
        <dbReference type="PROSITE" id="PS50977"/>
    </source>
</evidence>
<dbReference type="PANTHER" id="PTHR30055">
    <property type="entry name" value="HTH-TYPE TRANSCRIPTIONAL REGULATOR RUTR"/>
    <property type="match status" value="1"/>
</dbReference>
<evidence type="ECO:0000256" key="1">
    <source>
        <dbReference type="ARBA" id="ARBA00023015"/>
    </source>
</evidence>
<evidence type="ECO:0000256" key="4">
    <source>
        <dbReference type="PROSITE-ProRule" id="PRU00335"/>
    </source>
</evidence>
<dbReference type="PRINTS" id="PR00455">
    <property type="entry name" value="HTHTETR"/>
</dbReference>
<name>A0ABP8ZSK3_9MICO</name>
<keyword evidence="2 4" id="KW-0238">DNA-binding</keyword>
<dbReference type="Proteomes" id="UP001501645">
    <property type="component" value="Unassembled WGS sequence"/>
</dbReference>
<reference evidence="7" key="1">
    <citation type="journal article" date="2019" name="Int. J. Syst. Evol. Microbiol.">
        <title>The Global Catalogue of Microorganisms (GCM) 10K type strain sequencing project: providing services to taxonomists for standard genome sequencing and annotation.</title>
        <authorList>
            <consortium name="The Broad Institute Genomics Platform"/>
            <consortium name="The Broad Institute Genome Sequencing Center for Infectious Disease"/>
            <person name="Wu L."/>
            <person name="Ma J."/>
        </authorList>
    </citation>
    <scope>NUCLEOTIDE SEQUENCE [LARGE SCALE GENOMIC DNA]</scope>
    <source>
        <strain evidence="7">JCM 18537</strain>
    </source>
</reference>
<dbReference type="EMBL" id="BAABKO010000001">
    <property type="protein sequence ID" value="GAA4763738.1"/>
    <property type="molecule type" value="Genomic_DNA"/>
</dbReference>
<dbReference type="InterPro" id="IPR009057">
    <property type="entry name" value="Homeodomain-like_sf"/>
</dbReference>
<comment type="caution">
    <text evidence="6">The sequence shown here is derived from an EMBL/GenBank/DDBJ whole genome shotgun (WGS) entry which is preliminary data.</text>
</comment>
<evidence type="ECO:0000313" key="7">
    <source>
        <dbReference type="Proteomes" id="UP001501645"/>
    </source>
</evidence>
<feature type="DNA-binding region" description="H-T-H motif" evidence="4">
    <location>
        <begin position="28"/>
        <end position="47"/>
    </location>
</feature>
<organism evidence="6 7">
    <name type="scientific">Microbacterium gilvum</name>
    <dbReference type="NCBI Taxonomy" id="1336204"/>
    <lineage>
        <taxon>Bacteria</taxon>
        <taxon>Bacillati</taxon>
        <taxon>Actinomycetota</taxon>
        <taxon>Actinomycetes</taxon>
        <taxon>Micrococcales</taxon>
        <taxon>Microbacteriaceae</taxon>
        <taxon>Microbacterium</taxon>
    </lineage>
</organism>
<proteinExistence type="predicted"/>
<feature type="domain" description="HTH tetR-type" evidence="5">
    <location>
        <begin position="5"/>
        <end position="65"/>
    </location>
</feature>
<evidence type="ECO:0000313" key="6">
    <source>
        <dbReference type="EMBL" id="GAA4763738.1"/>
    </source>
</evidence>
<keyword evidence="7" id="KW-1185">Reference proteome</keyword>
<dbReference type="RefSeq" id="WP_345435214.1">
    <property type="nucleotide sequence ID" value="NZ_BAABKO010000001.1"/>
</dbReference>
<keyword evidence="3" id="KW-0804">Transcription</keyword>
<dbReference type="Pfam" id="PF00440">
    <property type="entry name" value="TetR_N"/>
    <property type="match status" value="1"/>
</dbReference>
<accession>A0ABP8ZSK3</accession>
<dbReference type="Gene3D" id="1.10.357.10">
    <property type="entry name" value="Tetracycline Repressor, domain 2"/>
    <property type="match status" value="1"/>
</dbReference>